<dbReference type="PANTHER" id="PTHR19855:SF11">
    <property type="entry name" value="RIBOSOME BIOGENESIS PROTEIN WDR12"/>
    <property type="match status" value="1"/>
</dbReference>
<dbReference type="WBParaSite" id="Pan_g23475.t1">
    <property type="protein sequence ID" value="Pan_g23475.t1"/>
    <property type="gene ID" value="Pan_g23475"/>
</dbReference>
<dbReference type="Gene3D" id="2.130.10.10">
    <property type="entry name" value="YVTN repeat-like/Quinoprotein amine dehydrogenase"/>
    <property type="match status" value="2"/>
</dbReference>
<evidence type="ECO:0000313" key="3">
    <source>
        <dbReference type="WBParaSite" id="Pan_g23475.t1"/>
    </source>
</evidence>
<dbReference type="SUPFAM" id="SSF81383">
    <property type="entry name" value="F-box domain"/>
    <property type="match status" value="1"/>
</dbReference>
<evidence type="ECO:0000259" key="1">
    <source>
        <dbReference type="PROSITE" id="PS50181"/>
    </source>
</evidence>
<feature type="domain" description="F-box" evidence="1">
    <location>
        <begin position="7"/>
        <end position="54"/>
    </location>
</feature>
<reference evidence="2" key="1">
    <citation type="journal article" date="2013" name="Genetics">
        <title>The draft genome and transcriptome of Panagrellus redivivus are shaped by the harsh demands of a free-living lifestyle.</title>
        <authorList>
            <person name="Srinivasan J."/>
            <person name="Dillman A.R."/>
            <person name="Macchietto M.G."/>
            <person name="Heikkinen L."/>
            <person name="Lakso M."/>
            <person name="Fracchia K.M."/>
            <person name="Antoshechkin I."/>
            <person name="Mortazavi A."/>
            <person name="Wong G."/>
            <person name="Sternberg P.W."/>
        </authorList>
    </citation>
    <scope>NUCLEOTIDE SEQUENCE [LARGE SCALE GENOMIC DNA]</scope>
    <source>
        <strain evidence="2">MT8872</strain>
    </source>
</reference>
<dbReference type="SUPFAM" id="SSF50978">
    <property type="entry name" value="WD40 repeat-like"/>
    <property type="match status" value="1"/>
</dbReference>
<dbReference type="InterPro" id="IPR001680">
    <property type="entry name" value="WD40_rpt"/>
</dbReference>
<dbReference type="InterPro" id="IPR036322">
    <property type="entry name" value="WD40_repeat_dom_sf"/>
</dbReference>
<dbReference type="InterPro" id="IPR001810">
    <property type="entry name" value="F-box_dom"/>
</dbReference>
<dbReference type="Gene3D" id="1.20.1280.50">
    <property type="match status" value="1"/>
</dbReference>
<name>A0A7E4VPR0_PANRE</name>
<reference evidence="3" key="2">
    <citation type="submission" date="2020-10" db="UniProtKB">
        <authorList>
            <consortium name="WormBaseParasite"/>
        </authorList>
    </citation>
    <scope>IDENTIFICATION</scope>
</reference>
<dbReference type="InterPro" id="IPR015943">
    <property type="entry name" value="WD40/YVTN_repeat-like_dom_sf"/>
</dbReference>
<dbReference type="AlphaFoldDB" id="A0A7E4VPR0"/>
<protein>
    <submittedName>
        <fullName evidence="3">F-box domain-containing protein</fullName>
    </submittedName>
</protein>
<accession>A0A7E4VPR0</accession>
<evidence type="ECO:0000313" key="2">
    <source>
        <dbReference type="Proteomes" id="UP000492821"/>
    </source>
</evidence>
<dbReference type="SMART" id="SM00256">
    <property type="entry name" value="FBOX"/>
    <property type="match status" value="1"/>
</dbReference>
<dbReference type="Pfam" id="PF12937">
    <property type="entry name" value="F-box-like"/>
    <property type="match status" value="1"/>
</dbReference>
<dbReference type="SMART" id="SM00320">
    <property type="entry name" value="WD40"/>
    <property type="match status" value="3"/>
</dbReference>
<dbReference type="PROSITE" id="PS50181">
    <property type="entry name" value="FBOX"/>
    <property type="match status" value="1"/>
</dbReference>
<sequence length="410" mass="46191">MDAAPSTISLQRLPPEVLYQIFSHVPARQVTQNLRKINRRFHNVAHSSDFWVNKLEAYDGIRLFPRMRRARDLSSLVRVATELEDNFERFDENDCLTDYLSSTQHIATPDVFHMRMIQNRRILFSGARDHKVVIWDLDAAVEARNLTLGHRADINGAHTSWIWGITTLDDHSLFTSGWDGLIKSWTYGGSVVMRDSYNANIGVVSLDSVDETVIGGTFNGRVLFCDFRTPEKLTETLTLHMSAVLAVKPDPSNYSLTVGSANGKIQIYDRRKLTEPLIARRTNSPKRIAFGPNTISITSEKHVLMLDSKTLKCDLNFSSATDYTPFFCIPTDGGYYCADDFDIKVYSAGTRPKMIAQSTFSSRINNIAYWNGDIIAGLGEGSIQFWPREQIEQGRLNPGMEDNVSTTSST</sequence>
<dbReference type="PANTHER" id="PTHR19855">
    <property type="entry name" value="WD40 REPEAT PROTEIN 12, 37"/>
    <property type="match status" value="1"/>
</dbReference>
<proteinExistence type="predicted"/>
<keyword evidence="2" id="KW-1185">Reference proteome</keyword>
<dbReference type="Proteomes" id="UP000492821">
    <property type="component" value="Unassembled WGS sequence"/>
</dbReference>
<dbReference type="Pfam" id="PF00400">
    <property type="entry name" value="WD40"/>
    <property type="match status" value="2"/>
</dbReference>
<organism evidence="2 3">
    <name type="scientific">Panagrellus redivivus</name>
    <name type="common">Microworm</name>
    <dbReference type="NCBI Taxonomy" id="6233"/>
    <lineage>
        <taxon>Eukaryota</taxon>
        <taxon>Metazoa</taxon>
        <taxon>Ecdysozoa</taxon>
        <taxon>Nematoda</taxon>
        <taxon>Chromadorea</taxon>
        <taxon>Rhabditida</taxon>
        <taxon>Tylenchina</taxon>
        <taxon>Panagrolaimomorpha</taxon>
        <taxon>Panagrolaimoidea</taxon>
        <taxon>Panagrolaimidae</taxon>
        <taxon>Panagrellus</taxon>
    </lineage>
</organism>
<dbReference type="InterPro" id="IPR036047">
    <property type="entry name" value="F-box-like_dom_sf"/>
</dbReference>